<comment type="similarity">
    <text evidence="2 9">Belongs to the ABC-2 integral membrane protein family.</text>
</comment>
<dbReference type="AlphaFoldDB" id="A0A5L4N2U3"/>
<organism evidence="11">
    <name type="scientific">Campylobacter fetus</name>
    <dbReference type="NCBI Taxonomy" id="196"/>
    <lineage>
        <taxon>Bacteria</taxon>
        <taxon>Pseudomonadati</taxon>
        <taxon>Campylobacterota</taxon>
        <taxon>Epsilonproteobacteria</taxon>
        <taxon>Campylobacterales</taxon>
        <taxon>Campylobacteraceae</taxon>
        <taxon>Campylobacter</taxon>
    </lineage>
</organism>
<evidence type="ECO:0000256" key="9">
    <source>
        <dbReference type="RuleBase" id="RU361157"/>
    </source>
</evidence>
<feature type="transmembrane region" description="Helical" evidence="9">
    <location>
        <begin position="144"/>
        <end position="171"/>
    </location>
</feature>
<name>A0A5L4N2U3_CAMFE</name>
<evidence type="ECO:0000256" key="1">
    <source>
        <dbReference type="ARBA" id="ARBA00004651"/>
    </source>
</evidence>
<sequence>MKQILEIWTYKYFICSSIKTDFISRFTRSKLGGLWIIINPLMQVLMYAIVLSSVLSSKLPGIDNKYSYAIYLIAGMLFWSLFNEIFLRCVDVFVSNANIIKKIPFPKLCLPIIASGTAIINNIIFFLTMIIVFLFLGHDIGINLIYIPLLAILTILLALSGGMLFGIINVFVRDVSQIMSIAIQFLFWFTPIVYMINILPQKYYKFIYINPLTSIVEGYHQIILYNKAPDLGTLLYPFLLTVCVACLAIFIYNKADEEMADVL</sequence>
<evidence type="ECO:0000313" key="11">
    <source>
        <dbReference type="EMBL" id="EAK0453674.1"/>
    </source>
</evidence>
<dbReference type="RefSeq" id="WP_038453002.1">
    <property type="nucleotide sequence ID" value="NZ_AACCWO020000015.1"/>
</dbReference>
<evidence type="ECO:0000256" key="8">
    <source>
        <dbReference type="ARBA" id="ARBA00023136"/>
    </source>
</evidence>
<feature type="transmembrane region" description="Helical" evidence="9">
    <location>
        <begin position="68"/>
        <end position="87"/>
    </location>
</feature>
<evidence type="ECO:0000256" key="7">
    <source>
        <dbReference type="ARBA" id="ARBA00023047"/>
    </source>
</evidence>
<dbReference type="GO" id="GO:0005886">
    <property type="term" value="C:plasma membrane"/>
    <property type="evidence" value="ECO:0007669"/>
    <property type="project" value="UniProtKB-SubCell"/>
</dbReference>
<dbReference type="Pfam" id="PF01061">
    <property type="entry name" value="ABC2_membrane"/>
    <property type="match status" value="1"/>
</dbReference>
<protein>
    <recommendedName>
        <fullName evidence="9">Transport permease protein</fullName>
    </recommendedName>
</protein>
<comment type="caution">
    <text evidence="11">The sequence shown here is derived from an EMBL/GenBank/DDBJ whole genome shotgun (WGS) entry which is preliminary data.</text>
</comment>
<evidence type="ECO:0000256" key="6">
    <source>
        <dbReference type="ARBA" id="ARBA00022989"/>
    </source>
</evidence>
<dbReference type="GO" id="GO:0140359">
    <property type="term" value="F:ABC-type transporter activity"/>
    <property type="evidence" value="ECO:0007669"/>
    <property type="project" value="InterPro"/>
</dbReference>
<feature type="transmembrane region" description="Helical" evidence="9">
    <location>
        <begin position="178"/>
        <end position="196"/>
    </location>
</feature>
<evidence type="ECO:0000256" key="2">
    <source>
        <dbReference type="ARBA" id="ARBA00007783"/>
    </source>
</evidence>
<gene>
    <name evidence="11" type="ORF">AAH17_08455</name>
</gene>
<dbReference type="EMBL" id="AACCXK010000020">
    <property type="protein sequence ID" value="EAK0453674.1"/>
    <property type="molecule type" value="Genomic_DNA"/>
</dbReference>
<keyword evidence="4 9" id="KW-1003">Cell membrane</keyword>
<feature type="transmembrane region" description="Helical" evidence="9">
    <location>
        <begin position="234"/>
        <end position="252"/>
    </location>
</feature>
<evidence type="ECO:0000256" key="5">
    <source>
        <dbReference type="ARBA" id="ARBA00022692"/>
    </source>
</evidence>
<keyword evidence="6 9" id="KW-1133">Transmembrane helix</keyword>
<dbReference type="InterPro" id="IPR047817">
    <property type="entry name" value="ABC2_TM_bact-type"/>
</dbReference>
<dbReference type="GO" id="GO:0015920">
    <property type="term" value="P:lipopolysaccharide transport"/>
    <property type="evidence" value="ECO:0007669"/>
    <property type="project" value="TreeGrafter"/>
</dbReference>
<evidence type="ECO:0000256" key="3">
    <source>
        <dbReference type="ARBA" id="ARBA00022448"/>
    </source>
</evidence>
<keyword evidence="7" id="KW-0625">Polysaccharide transport</keyword>
<keyword evidence="8 9" id="KW-0472">Membrane</keyword>
<feature type="transmembrane region" description="Helical" evidence="9">
    <location>
        <begin position="34"/>
        <end position="56"/>
    </location>
</feature>
<comment type="subcellular location">
    <subcellularLocation>
        <location evidence="1 9">Cell membrane</location>
        <topology evidence="1 9">Multi-pass membrane protein</topology>
    </subcellularLocation>
</comment>
<dbReference type="PANTHER" id="PTHR30413:SF10">
    <property type="entry name" value="CAPSULE POLYSACCHARIDE EXPORT INNER-MEMBRANE PROTEIN CTRC"/>
    <property type="match status" value="1"/>
</dbReference>
<reference evidence="11" key="1">
    <citation type="submission" date="2018-05" db="EMBL/GenBank/DDBJ databases">
        <authorList>
            <consortium name="PulseNet: The National Subtyping Network for Foodborne Disease Surveillance"/>
            <person name="Tarr C.L."/>
            <person name="Trees E."/>
            <person name="Katz L.S."/>
            <person name="Carleton-Romer H.A."/>
            <person name="Stroika S."/>
            <person name="Kucerova Z."/>
            <person name="Roache K.F."/>
            <person name="Sabol A.L."/>
            <person name="Besser J."/>
            <person name="Gerner-Smidt P."/>
        </authorList>
    </citation>
    <scope>NUCLEOTIDE SEQUENCE</scope>
    <source>
        <strain evidence="11">2014D-0197</strain>
    </source>
</reference>
<dbReference type="InterPro" id="IPR013525">
    <property type="entry name" value="ABC2_TM"/>
</dbReference>
<keyword evidence="7" id="KW-0762">Sugar transport</keyword>
<accession>A0A5L4N2U3</accession>
<feature type="domain" description="ABC transmembrane type-2" evidence="10">
    <location>
        <begin position="31"/>
        <end position="255"/>
    </location>
</feature>
<dbReference type="PROSITE" id="PS51012">
    <property type="entry name" value="ABC_TM2"/>
    <property type="match status" value="1"/>
</dbReference>
<dbReference type="PANTHER" id="PTHR30413">
    <property type="entry name" value="INNER MEMBRANE TRANSPORT PERMEASE"/>
    <property type="match status" value="1"/>
</dbReference>
<evidence type="ECO:0000256" key="4">
    <source>
        <dbReference type="ARBA" id="ARBA00022475"/>
    </source>
</evidence>
<dbReference type="GO" id="GO:0015774">
    <property type="term" value="P:polysaccharide transport"/>
    <property type="evidence" value="ECO:0007669"/>
    <property type="project" value="UniProtKB-KW"/>
</dbReference>
<keyword evidence="5 9" id="KW-0812">Transmembrane</keyword>
<evidence type="ECO:0000259" key="10">
    <source>
        <dbReference type="PROSITE" id="PS51012"/>
    </source>
</evidence>
<feature type="transmembrane region" description="Helical" evidence="9">
    <location>
        <begin position="108"/>
        <end position="138"/>
    </location>
</feature>
<keyword evidence="3 9" id="KW-0813">Transport</keyword>
<proteinExistence type="inferred from homology"/>